<proteinExistence type="inferred from homology"/>
<dbReference type="GeneID" id="87807165"/>
<dbReference type="SUPFAM" id="SSF51197">
    <property type="entry name" value="Clavaminate synthase-like"/>
    <property type="match status" value="1"/>
</dbReference>
<keyword evidence="8" id="KW-1185">Reference proteome</keyword>
<dbReference type="GO" id="GO:0046872">
    <property type="term" value="F:metal ion binding"/>
    <property type="evidence" value="ECO:0007669"/>
    <property type="project" value="UniProtKB-KW"/>
</dbReference>
<dbReference type="AlphaFoldDB" id="A0AAF0Y5L3"/>
<dbReference type="PANTHER" id="PTHR30468:SF9">
    <property type="entry name" value="ALPHA-KETOGLUTARATE-DEPENDENT TAURINE DIOXYGENASE (AFU_ORTHOLOGUE AFUA_3G01010)"/>
    <property type="match status" value="1"/>
</dbReference>
<dbReference type="Gene3D" id="3.60.130.10">
    <property type="entry name" value="Clavaminate synthase-like"/>
    <property type="match status" value="1"/>
</dbReference>
<evidence type="ECO:0000256" key="1">
    <source>
        <dbReference type="ARBA" id="ARBA00005896"/>
    </source>
</evidence>
<organism evidence="7 8">
    <name type="scientific">Vanrija pseudolonga</name>
    <dbReference type="NCBI Taxonomy" id="143232"/>
    <lineage>
        <taxon>Eukaryota</taxon>
        <taxon>Fungi</taxon>
        <taxon>Dikarya</taxon>
        <taxon>Basidiomycota</taxon>
        <taxon>Agaricomycotina</taxon>
        <taxon>Tremellomycetes</taxon>
        <taxon>Trichosporonales</taxon>
        <taxon>Trichosporonaceae</taxon>
        <taxon>Vanrija</taxon>
    </lineage>
</organism>
<evidence type="ECO:0000259" key="6">
    <source>
        <dbReference type="Pfam" id="PF02668"/>
    </source>
</evidence>
<keyword evidence="4" id="KW-0560">Oxidoreductase</keyword>
<reference evidence="7" key="1">
    <citation type="submission" date="2023-10" db="EMBL/GenBank/DDBJ databases">
        <authorList>
            <person name="Noh H."/>
        </authorList>
    </citation>
    <scope>NUCLEOTIDE SEQUENCE</scope>
    <source>
        <strain evidence="7">DUCC4014</strain>
    </source>
</reference>
<dbReference type="Proteomes" id="UP000827549">
    <property type="component" value="Chromosome 3"/>
</dbReference>
<dbReference type="InterPro" id="IPR051323">
    <property type="entry name" value="AtsK-like"/>
</dbReference>
<protein>
    <submittedName>
        <fullName evidence="7">Alpha-ketoglutarate-dependent sulfonate dioxygenase</fullName>
    </submittedName>
</protein>
<evidence type="ECO:0000313" key="8">
    <source>
        <dbReference type="Proteomes" id="UP000827549"/>
    </source>
</evidence>
<dbReference type="GO" id="GO:0016706">
    <property type="term" value="F:2-oxoglutarate-dependent dioxygenase activity"/>
    <property type="evidence" value="ECO:0007669"/>
    <property type="project" value="TreeGrafter"/>
</dbReference>
<keyword evidence="5" id="KW-0408">Iron</keyword>
<keyword evidence="2" id="KW-0479">Metal-binding</keyword>
<accession>A0AAF0Y5L3</accession>
<dbReference type="RefSeq" id="XP_062626439.1">
    <property type="nucleotide sequence ID" value="XM_062770455.1"/>
</dbReference>
<keyword evidence="3 7" id="KW-0223">Dioxygenase</keyword>
<gene>
    <name evidence="7" type="primary">JLP1_0</name>
    <name evidence="7" type="ORF">LOC62_03G003924</name>
</gene>
<dbReference type="EMBL" id="CP086716">
    <property type="protein sequence ID" value="WOO80407.1"/>
    <property type="molecule type" value="Genomic_DNA"/>
</dbReference>
<name>A0AAF0Y5L3_9TREE</name>
<comment type="similarity">
    <text evidence="1">Belongs to the TfdA dioxygenase family.</text>
</comment>
<feature type="domain" description="TauD/TfdA-like" evidence="6">
    <location>
        <begin position="81"/>
        <end position="326"/>
    </location>
</feature>
<sequence>MTAATTPENRSSNGKEFRISSRTRDRLVAAGIDLSNGYPYYPTKPASLNAAKAFAQPFEYADAAARASSLSPLAEVAELVDLTPHIGTEIRGLQLASLTDAQKDALALLVAQRGVVFLRDQEITPQEQLALGEYWGKVHHHPSAGVLPGLPGVQTISDELLRQHGELVDFRNPCSEQEWHTSLAHEPQPPGYTHLHYDSTPPTGGDTTFSSGYVAYDKLSPPLQAFVDTLEGLYRSAHVYTNPADPDGLKVPIVTAHPLVRTHPVTGWKSLFVNRRYMVGIKGLTAADSDALLEHLWRTYETAFEGQVRFRWTPGTSAIWDARSTIDSTASDTVDDTTGQHRHATRVTTLAEVPLPASAGQSRRVALGLDPGVVQEQGRVKYY</sequence>
<dbReference type="GO" id="GO:0005737">
    <property type="term" value="C:cytoplasm"/>
    <property type="evidence" value="ECO:0007669"/>
    <property type="project" value="TreeGrafter"/>
</dbReference>
<dbReference type="InterPro" id="IPR042098">
    <property type="entry name" value="TauD-like_sf"/>
</dbReference>
<dbReference type="PANTHER" id="PTHR30468">
    <property type="entry name" value="ALPHA-KETOGLUTARATE-DEPENDENT SULFONATE DIOXYGENASE"/>
    <property type="match status" value="1"/>
</dbReference>
<evidence type="ECO:0000256" key="3">
    <source>
        <dbReference type="ARBA" id="ARBA00022964"/>
    </source>
</evidence>
<evidence type="ECO:0000256" key="2">
    <source>
        <dbReference type="ARBA" id="ARBA00022723"/>
    </source>
</evidence>
<evidence type="ECO:0000256" key="5">
    <source>
        <dbReference type="ARBA" id="ARBA00023004"/>
    </source>
</evidence>
<evidence type="ECO:0000256" key="4">
    <source>
        <dbReference type="ARBA" id="ARBA00023002"/>
    </source>
</evidence>
<dbReference type="InterPro" id="IPR003819">
    <property type="entry name" value="TauD/TfdA-like"/>
</dbReference>
<dbReference type="Pfam" id="PF02668">
    <property type="entry name" value="TauD"/>
    <property type="match status" value="1"/>
</dbReference>
<evidence type="ECO:0000313" key="7">
    <source>
        <dbReference type="EMBL" id="WOO80407.1"/>
    </source>
</evidence>